<reference evidence="1 2" key="1">
    <citation type="submission" date="2018-06" db="EMBL/GenBank/DDBJ databases">
        <authorList>
            <consortium name="Pathogen Informatics"/>
            <person name="Doyle S."/>
        </authorList>
    </citation>
    <scope>NUCLEOTIDE SEQUENCE [LARGE SCALE GENOMIC DNA]</scope>
    <source>
        <strain evidence="1 2">NCTC12858</strain>
    </source>
</reference>
<gene>
    <name evidence="1" type="ORF">NCTC12858_01350</name>
</gene>
<protein>
    <submittedName>
        <fullName evidence="1">Capsular polysaccharide biosynthesis protein</fullName>
    </submittedName>
</protein>
<dbReference type="EMBL" id="LS483447">
    <property type="protein sequence ID" value="SQH73490.1"/>
    <property type="molecule type" value="Genomic_DNA"/>
</dbReference>
<dbReference type="OrthoDB" id="2334812at2"/>
<keyword evidence="2" id="KW-1185">Reference proteome</keyword>
<dbReference type="SUPFAM" id="SSF53756">
    <property type="entry name" value="UDP-Glycosyltransferase/glycogen phosphorylase"/>
    <property type="match status" value="1"/>
</dbReference>
<evidence type="ECO:0000313" key="1">
    <source>
        <dbReference type="EMBL" id="SQH73490.1"/>
    </source>
</evidence>
<dbReference type="STRING" id="393921.HQ45_09380"/>
<dbReference type="RefSeq" id="WP_023936713.1">
    <property type="nucleotide sequence ID" value="NZ_FUXH01000004.1"/>
</dbReference>
<dbReference type="Gene3D" id="3.40.50.12580">
    <property type="match status" value="1"/>
</dbReference>
<organism evidence="1 2">
    <name type="scientific">Porphyromonas crevioricanis</name>
    <dbReference type="NCBI Taxonomy" id="393921"/>
    <lineage>
        <taxon>Bacteria</taxon>
        <taxon>Pseudomonadati</taxon>
        <taxon>Bacteroidota</taxon>
        <taxon>Bacteroidia</taxon>
        <taxon>Bacteroidales</taxon>
        <taxon>Porphyromonadaceae</taxon>
        <taxon>Porphyromonas</taxon>
    </lineage>
</organism>
<proteinExistence type="predicted"/>
<dbReference type="KEGG" id="pcre:NCTC12858_01350"/>
<accession>A0A0A2FKS7</accession>
<evidence type="ECO:0000313" key="2">
    <source>
        <dbReference type="Proteomes" id="UP000249300"/>
    </source>
</evidence>
<dbReference type="eggNOG" id="COG1887">
    <property type="taxonomic scope" value="Bacteria"/>
</dbReference>
<dbReference type="InterPro" id="IPR043148">
    <property type="entry name" value="TagF_C"/>
</dbReference>
<name>A0A0A2FKS7_9PORP</name>
<dbReference type="Proteomes" id="UP000249300">
    <property type="component" value="Chromosome 1"/>
</dbReference>
<sequence length="437" mass="51238">MAGLSHFTSFLYKISPPRVQYVITQTKAWLRERLVDPRHFRQVRRDVDLLYRQLKGKSHYRVLFIVSVAAQWKQGILFRLLEQNAHFEPAILLTPYSEELTPAVIDNYQTSLAKLKEKGYTPIEALSPDGQLLNIAKQCPPDLIYYITPYDVLLPKQYRMSSTYKHSLICYSRYGYVLDTRAEWHKIRNFGYCWQLFLSSKIDSDLYQRHSLFGVENGYASGPLIYDEIREALPKKENHEDLPLVILAPHHSIESWGFALSNFLRLSDYYLSLPHRFAGRLRFAFKPHPHLKAKLYRHSQWGRERTDEYYKFWDESEGCYLELGPYADLFAHSAAMVHDCAAFSVEYLLTQHPVLFIRRNHRLPPKLNEIGKLAYQLHQLADSEEQIDRFLESVAEKREVESSELWDSFRHLVLPHTEISIAQSIMSRLNELLNPAS</sequence>
<dbReference type="AlphaFoldDB" id="A0A0A2FKS7"/>